<dbReference type="PANTHER" id="PTHR30244">
    <property type="entry name" value="TRANSAMINASE"/>
    <property type="match status" value="1"/>
</dbReference>
<protein>
    <submittedName>
        <fullName evidence="3">L-glutamine:scyllo-inosose aminotransferase</fullName>
        <ecNumber evidence="3">2.6.1.50</ecNumber>
    </submittedName>
</protein>
<dbReference type="STRING" id="1267766.WYH_01817"/>
<keyword evidence="3" id="KW-0808">Transferase</keyword>
<evidence type="ECO:0000313" key="4">
    <source>
        <dbReference type="Proteomes" id="UP000034392"/>
    </source>
</evidence>
<dbReference type="PANTHER" id="PTHR30244:SF34">
    <property type="entry name" value="DTDP-4-AMINO-4,6-DIDEOXYGALACTOSE TRANSAMINASE"/>
    <property type="match status" value="1"/>
</dbReference>
<dbReference type="RefSeq" id="WP_046903551.1">
    <property type="nucleotide sequence ID" value="NZ_CP011452.2"/>
</dbReference>
<dbReference type="InterPro" id="IPR015424">
    <property type="entry name" value="PyrdxlP-dep_Trfase"/>
</dbReference>
<accession>A0A0F7KQP0</accession>
<dbReference type="InterPro" id="IPR015421">
    <property type="entry name" value="PyrdxlP-dep_Trfase_major"/>
</dbReference>
<dbReference type="InterPro" id="IPR000653">
    <property type="entry name" value="DegT/StrS_aminotransferase"/>
</dbReference>
<keyword evidence="3" id="KW-0032">Aminotransferase</keyword>
<dbReference type="KEGG" id="aay:WYH_01817"/>
<evidence type="ECO:0000313" key="3">
    <source>
        <dbReference type="EMBL" id="AKH42853.1"/>
    </source>
</evidence>
<comment type="similarity">
    <text evidence="1 2">Belongs to the DegT/DnrJ/EryC1 family.</text>
</comment>
<dbReference type="Gene3D" id="3.90.1150.10">
    <property type="entry name" value="Aspartate Aminotransferase, domain 1"/>
    <property type="match status" value="1"/>
</dbReference>
<reference evidence="3" key="1">
    <citation type="submission" date="2015-05" db="EMBL/GenBank/DDBJ databases">
        <title>The complete genome of Altererythrobacter atlanticus strain 26DY36.</title>
        <authorList>
            <person name="Wu Y.-H."/>
            <person name="Cheng H."/>
            <person name="Wu X.-W."/>
        </authorList>
    </citation>
    <scope>NUCLEOTIDE SEQUENCE [LARGE SCALE GENOMIC DNA]</scope>
    <source>
        <strain evidence="3">26DY36</strain>
    </source>
</reference>
<sequence length="401" mass="43070">MNLSSTTIANAPAEQMSLSSRWPFHDRDEIEAVMDVLASGRTNSLVHGDQTKAFEEEFARFVGADHAIAVANGTLALELALKALGIGPGDEVIVPARSFFATAACVVAAGAEPVFADVDPVSQNICPQSVERMISAKTRAVICVHLAGWPCDMDALLDLCNRHGLFLVEDCAQAHGASIGGRLAGSIGHAAAFSFCTDKIMSTGGEGGMFVTSDRDIFLKAWAYKDHGKSYQKVNSGGGGSAFRYIHDSFGSNFRMTEMQSAIGRAQLAKLPDWLARRRANAELLNGILAGHPLVAVPQPPADTVHAWYKYNITIDLDGLQDKSSVNEIVDELRSHGITCGTGTCPDMSREDAFTDREVRTDQGLPNAHKVGKANLMLAIDHMFDQKQIQEIGALVRTAIT</sequence>
<dbReference type="SUPFAM" id="SSF53383">
    <property type="entry name" value="PLP-dependent transferases"/>
    <property type="match status" value="1"/>
</dbReference>
<name>A0A0F7KQP0_9SPHN</name>
<keyword evidence="2" id="KW-0663">Pyridoxal phosphate</keyword>
<evidence type="ECO:0000256" key="1">
    <source>
        <dbReference type="ARBA" id="ARBA00037999"/>
    </source>
</evidence>
<dbReference type="InterPro" id="IPR015422">
    <property type="entry name" value="PyrdxlP-dep_Trfase_small"/>
</dbReference>
<organism evidence="3 4">
    <name type="scientific">Croceibacterium atlanticum</name>
    <dbReference type="NCBI Taxonomy" id="1267766"/>
    <lineage>
        <taxon>Bacteria</taxon>
        <taxon>Pseudomonadati</taxon>
        <taxon>Pseudomonadota</taxon>
        <taxon>Alphaproteobacteria</taxon>
        <taxon>Sphingomonadales</taxon>
        <taxon>Erythrobacteraceae</taxon>
        <taxon>Croceibacterium</taxon>
    </lineage>
</organism>
<keyword evidence="4" id="KW-1185">Reference proteome</keyword>
<dbReference type="Proteomes" id="UP000034392">
    <property type="component" value="Chromosome"/>
</dbReference>
<dbReference type="PIRSF" id="PIRSF000390">
    <property type="entry name" value="PLP_StrS"/>
    <property type="match status" value="1"/>
</dbReference>
<dbReference type="Gene3D" id="3.40.640.10">
    <property type="entry name" value="Type I PLP-dependent aspartate aminotransferase-like (Major domain)"/>
    <property type="match status" value="1"/>
</dbReference>
<evidence type="ECO:0000256" key="2">
    <source>
        <dbReference type="RuleBase" id="RU004508"/>
    </source>
</evidence>
<dbReference type="CDD" id="cd00616">
    <property type="entry name" value="AHBA_syn"/>
    <property type="match status" value="1"/>
</dbReference>
<dbReference type="GO" id="GO:0047310">
    <property type="term" value="F:glutamine-scyllo-inositol transaminase activity"/>
    <property type="evidence" value="ECO:0007669"/>
    <property type="project" value="UniProtKB-EC"/>
</dbReference>
<gene>
    <name evidence="3" type="primary">stsC</name>
    <name evidence="3" type="ORF">WYH_01817</name>
</gene>
<dbReference type="PATRIC" id="fig|1267766.3.peg.1836"/>
<proteinExistence type="inferred from homology"/>
<dbReference type="EC" id="2.6.1.50" evidence="3"/>
<dbReference type="GO" id="GO:0000271">
    <property type="term" value="P:polysaccharide biosynthetic process"/>
    <property type="evidence" value="ECO:0007669"/>
    <property type="project" value="TreeGrafter"/>
</dbReference>
<dbReference type="AlphaFoldDB" id="A0A0F7KQP0"/>
<dbReference type="Pfam" id="PF01041">
    <property type="entry name" value="DegT_DnrJ_EryC1"/>
    <property type="match status" value="1"/>
</dbReference>
<dbReference type="EMBL" id="CP011452">
    <property type="protein sequence ID" value="AKH42853.1"/>
    <property type="molecule type" value="Genomic_DNA"/>
</dbReference>
<dbReference type="GO" id="GO:0030170">
    <property type="term" value="F:pyridoxal phosphate binding"/>
    <property type="evidence" value="ECO:0007669"/>
    <property type="project" value="TreeGrafter"/>
</dbReference>